<dbReference type="GO" id="GO:0007033">
    <property type="term" value="P:vacuole organization"/>
    <property type="evidence" value="ECO:0000318"/>
    <property type="project" value="GO_Central"/>
</dbReference>
<protein>
    <recommendedName>
        <fullName evidence="1">1-phosphatidylinositol-3-phosphate 5-kinase</fullName>
        <ecNumber evidence="1">2.7.1.150</ecNumber>
    </recommendedName>
</protein>
<keyword evidence="8 10" id="KW-0067">ATP-binding</keyword>
<evidence type="ECO:0000256" key="5">
    <source>
        <dbReference type="ARBA" id="ARBA00022771"/>
    </source>
</evidence>
<evidence type="ECO:0000256" key="9">
    <source>
        <dbReference type="PROSITE-ProRule" id="PRU00091"/>
    </source>
</evidence>
<dbReference type="HOGENOM" id="CLU_255687_0_0_1"/>
<dbReference type="SMART" id="SM00330">
    <property type="entry name" value="PIPKc"/>
    <property type="match status" value="1"/>
</dbReference>
<keyword evidence="6 10" id="KW-0418">Kinase</keyword>
<name>A0CSV0_PARTE</name>
<dbReference type="OMA" id="RVFECND"/>
<dbReference type="SUPFAM" id="SSF56104">
    <property type="entry name" value="SAICAR synthase-like"/>
    <property type="match status" value="1"/>
</dbReference>
<dbReference type="CDD" id="cd17300">
    <property type="entry name" value="PIPKc_PIKfyve"/>
    <property type="match status" value="1"/>
</dbReference>
<dbReference type="SMART" id="SM00064">
    <property type="entry name" value="FYVE"/>
    <property type="match status" value="1"/>
</dbReference>
<dbReference type="EMBL" id="CT868163">
    <property type="protein sequence ID" value="CAK73867.1"/>
    <property type="molecule type" value="Genomic_DNA"/>
</dbReference>
<keyword evidence="4 10" id="KW-0547">Nucleotide-binding</keyword>
<dbReference type="InterPro" id="IPR002423">
    <property type="entry name" value="Cpn60/GroEL/TCP-1"/>
</dbReference>
<gene>
    <name evidence="13" type="ORF">GSPATT00010139001</name>
</gene>
<dbReference type="STRING" id="5888.A0CSV0"/>
<evidence type="ECO:0000256" key="6">
    <source>
        <dbReference type="ARBA" id="ARBA00022777"/>
    </source>
</evidence>
<evidence type="ECO:0000256" key="10">
    <source>
        <dbReference type="PROSITE-ProRule" id="PRU00781"/>
    </source>
</evidence>
<dbReference type="GO" id="GO:0046854">
    <property type="term" value="P:phosphatidylinositol phosphate biosynthetic process"/>
    <property type="evidence" value="ECO:0000318"/>
    <property type="project" value="GO_Central"/>
</dbReference>
<proteinExistence type="predicted"/>
<dbReference type="InParanoid" id="A0CSV0"/>
<evidence type="ECO:0000256" key="1">
    <source>
        <dbReference type="ARBA" id="ARBA00012009"/>
    </source>
</evidence>
<evidence type="ECO:0000256" key="7">
    <source>
        <dbReference type="ARBA" id="ARBA00022833"/>
    </source>
</evidence>
<dbReference type="Gene3D" id="3.30.40.10">
    <property type="entry name" value="Zinc/RING finger domain, C3HC4 (zinc finger)"/>
    <property type="match status" value="1"/>
</dbReference>
<dbReference type="PROSITE" id="PS50178">
    <property type="entry name" value="ZF_FYVE"/>
    <property type="match status" value="1"/>
</dbReference>
<dbReference type="PANTHER" id="PTHR45748">
    <property type="entry name" value="1-PHOSPHATIDYLINOSITOL 3-PHOSPHATE 5-KINASE-RELATED"/>
    <property type="match status" value="1"/>
</dbReference>
<dbReference type="InterPro" id="IPR017455">
    <property type="entry name" value="Znf_FYVE-rel"/>
</dbReference>
<dbReference type="PANTHER" id="PTHR45748:SF7">
    <property type="entry name" value="1-PHOSPHATIDYLINOSITOL 3-PHOSPHATE 5-KINASE-RELATED"/>
    <property type="match status" value="1"/>
</dbReference>
<dbReference type="Pfam" id="PF01504">
    <property type="entry name" value="PIP5K"/>
    <property type="match status" value="1"/>
</dbReference>
<dbReference type="InterPro" id="IPR002498">
    <property type="entry name" value="PInositol-4-P-4/5-kinase_core"/>
</dbReference>
<dbReference type="Gene3D" id="3.30.810.10">
    <property type="entry name" value="2-Layer Sandwich"/>
    <property type="match status" value="1"/>
</dbReference>
<evidence type="ECO:0000259" key="11">
    <source>
        <dbReference type="PROSITE" id="PS50178"/>
    </source>
</evidence>
<dbReference type="InterPro" id="IPR027484">
    <property type="entry name" value="PInositol-4-P-5-kinase_N"/>
</dbReference>
<dbReference type="Gene3D" id="3.50.7.10">
    <property type="entry name" value="GroEL"/>
    <property type="match status" value="1"/>
</dbReference>
<sequence>MINQQLLQTTKWVQDRDAKACKKCQNPFKAIFRRKHHCRNCGQLFCDSCSNYFMDKTNFKNYQEIKKNKVRLCQDCYIDINRKLRASGEVVEDKNSLTVLNSQQLRRHSKSFNVTDEKLPESAKQVYIVFRFIKTSPPPPLQLVPQIAIDPQPRSQNCKLQIPDTITMGDDIEQKQKKFEERMISKVEEFVERRTLAYGIKEKWQGMMLQFILNAIEYLKQAEILPLKNKILLIRIKIIPFIHYASTRYLRGVTITKNIAHKRMKTHHKSPSFLLLTGSLDLDIQNFDNVVKNHNKYLQQALEQIDMLNPNIILIEKGINNILLNEFLKRDITVSIQCSTKQLQKVEVAVKARIQRAADVFNKCCDKDCLGKSDTAFYESCDPDSIKQNQTLYSRLDEKDKALLEAHLGKKNKDKTLLFIHTPQYATSFQITLSGPKITELIDVKKCFQELCCICYSMSLELSMILLDQKLKQDLEQNYKQIDNQKSPMMNSGEISDFSIQSMTEHENQGFKVCKVRFHPAVISTIHDIQKRNNDQSLENYIRQNIKNINNKKISYFSQFCNFTKEVVKFYENEDFGLGHYISSKAIDTTTKYCSIKQIHHVSIRYGPGAFVRCVVERKKQQNLQVKASVNLSKEIIKKEQSFLQMQYDETSTQCEAVQGDLDYKVHQQLNTNIITYIKCLNANCDRQLTKSFKLERSHLEFSFQKLIQYLIMSALKWKKLNKTNWLVFEGELNEQGDQFDGCNHNQTERVFECNDFQVKLFTNLFDIYRIKHFQFNCQEVKQHIEKCDQEEIDKRRDTLISHLQKLQQQILKNDKSVRSSYMTNSTLSFDKDPNPFIQAPENSITLIGNFMEKLTQSPFPDFLALEQESMQLYSRIYSIEITDQLRISRIKNDNIISKQKTSQFSFVTNESGPVIKNLSKKILKETTTTLSSINENSFPIQLLPTQQYTQSPESPSQENFNQFEDQSEIGFDKQYDNDQNQQNSIKSFLLNWPKPAINFDQSNMQIKSFFDYIPIYNQNDIGLVASALNHPKYYDLYENKYRFTEFWEKIQDQSLQKEVEIEAAKILKDQLKNAVIEEFQIKLSKFTALMKKTSLNNLQEVDEDEQAVIQNTAESPRRPSKSVTIQLYYPKQFECFRMLNGINIKQFIKSIASCSNWNSAGGKSGSTFYKSADNLFIFKAVKESEFSMFESFAPKYFEHLYSNIFNQRPSVLNKIYGMFTIKNSRGTSYLIAMENLFWGMEGELTVYDLKGSKAKRWNRKNLKTLLDTNYIIDRNGEPLPIQEQDFNFLEIALEADSEFLLEVEVVDYSLLLIIDNQNHQIKLSIIDYLQCYDFMKKMETKLKTAINFGAAPTIIKPAVYKERFIDAMKKYFMGIYSTL</sequence>
<dbReference type="SUPFAM" id="SSF57903">
    <property type="entry name" value="FYVE/PHD zinc finger"/>
    <property type="match status" value="1"/>
</dbReference>
<dbReference type="GeneID" id="5027049"/>
<keyword evidence="2 10" id="KW-0808">Transferase</keyword>
<accession>A0CSV0</accession>
<dbReference type="GO" id="GO:0008270">
    <property type="term" value="F:zinc ion binding"/>
    <property type="evidence" value="ECO:0007669"/>
    <property type="project" value="UniProtKB-KW"/>
</dbReference>
<dbReference type="OrthoDB" id="158357at2759"/>
<keyword evidence="5 9" id="KW-0863">Zinc-finger</keyword>
<dbReference type="GO" id="GO:0000285">
    <property type="term" value="F:1-phosphatidylinositol-3-phosphate 5-kinase activity"/>
    <property type="evidence" value="ECO:0000318"/>
    <property type="project" value="GO_Central"/>
</dbReference>
<dbReference type="PROSITE" id="PS51455">
    <property type="entry name" value="PIPK"/>
    <property type="match status" value="1"/>
</dbReference>
<keyword evidence="14" id="KW-1185">Reference proteome</keyword>
<dbReference type="SUPFAM" id="SSF52029">
    <property type="entry name" value="GroEL apical domain-like"/>
    <property type="match status" value="1"/>
</dbReference>
<dbReference type="InterPro" id="IPR013083">
    <property type="entry name" value="Znf_RING/FYVE/PHD"/>
</dbReference>
<keyword evidence="7" id="KW-0862">Zinc</keyword>
<dbReference type="eggNOG" id="KOG0230">
    <property type="taxonomic scope" value="Eukaryota"/>
</dbReference>
<dbReference type="InterPro" id="IPR044769">
    <property type="entry name" value="PIKfyve_PIPKc"/>
</dbReference>
<dbReference type="InterPro" id="IPR027483">
    <property type="entry name" value="PInositol-4-P-4/5-kinase_C_sf"/>
</dbReference>
<evidence type="ECO:0000313" key="14">
    <source>
        <dbReference type="Proteomes" id="UP000000600"/>
    </source>
</evidence>
<evidence type="ECO:0000256" key="4">
    <source>
        <dbReference type="ARBA" id="ARBA00022741"/>
    </source>
</evidence>
<dbReference type="InterPro" id="IPR000306">
    <property type="entry name" value="Znf_FYVE"/>
</dbReference>
<dbReference type="InterPro" id="IPR011011">
    <property type="entry name" value="Znf_FYVE_PHD"/>
</dbReference>
<dbReference type="KEGG" id="ptm:GSPATT00010139001"/>
<dbReference type="GO" id="GO:0005524">
    <property type="term" value="F:ATP binding"/>
    <property type="evidence" value="ECO:0007669"/>
    <property type="project" value="UniProtKB-UniRule"/>
</dbReference>
<dbReference type="InterPro" id="IPR027409">
    <property type="entry name" value="GroEL-like_apical_dom_sf"/>
</dbReference>
<evidence type="ECO:0000259" key="12">
    <source>
        <dbReference type="PROSITE" id="PS51455"/>
    </source>
</evidence>
<dbReference type="RefSeq" id="XP_001441264.1">
    <property type="nucleotide sequence ID" value="XM_001441227.1"/>
</dbReference>
<evidence type="ECO:0000256" key="8">
    <source>
        <dbReference type="ARBA" id="ARBA00022840"/>
    </source>
</evidence>
<evidence type="ECO:0000256" key="3">
    <source>
        <dbReference type="ARBA" id="ARBA00022723"/>
    </source>
</evidence>
<dbReference type="eggNOG" id="KOG1819">
    <property type="taxonomic scope" value="Eukaryota"/>
</dbReference>
<feature type="domain" description="FYVE-type" evidence="11">
    <location>
        <begin position="15"/>
        <end position="81"/>
    </location>
</feature>
<dbReference type="EC" id="2.7.1.150" evidence="1"/>
<feature type="domain" description="PIPK" evidence="12">
    <location>
        <begin position="1064"/>
        <end position="1373"/>
    </location>
</feature>
<dbReference type="Proteomes" id="UP000000600">
    <property type="component" value="Unassembled WGS sequence"/>
</dbReference>
<dbReference type="Pfam" id="PF00118">
    <property type="entry name" value="Cpn60_TCP1"/>
    <property type="match status" value="1"/>
</dbReference>
<evidence type="ECO:0000256" key="2">
    <source>
        <dbReference type="ARBA" id="ARBA00022679"/>
    </source>
</evidence>
<evidence type="ECO:0000313" key="13">
    <source>
        <dbReference type="EMBL" id="CAK73867.1"/>
    </source>
</evidence>
<dbReference type="GO" id="GO:0010008">
    <property type="term" value="C:endosome membrane"/>
    <property type="evidence" value="ECO:0000318"/>
    <property type="project" value="GO_Central"/>
</dbReference>
<dbReference type="Gene3D" id="3.30.800.10">
    <property type="entry name" value="Phosphatidylinositol Phosphate Kinase II Beta"/>
    <property type="match status" value="1"/>
</dbReference>
<organism evidence="13 14">
    <name type="scientific">Paramecium tetraurelia</name>
    <dbReference type="NCBI Taxonomy" id="5888"/>
    <lineage>
        <taxon>Eukaryota</taxon>
        <taxon>Sar</taxon>
        <taxon>Alveolata</taxon>
        <taxon>Ciliophora</taxon>
        <taxon>Intramacronucleata</taxon>
        <taxon>Oligohymenophorea</taxon>
        <taxon>Peniculida</taxon>
        <taxon>Parameciidae</taxon>
        <taxon>Paramecium</taxon>
    </lineage>
</organism>
<reference evidence="13 14" key="1">
    <citation type="journal article" date="2006" name="Nature">
        <title>Global trends of whole-genome duplications revealed by the ciliate Paramecium tetraurelia.</title>
        <authorList>
            <consortium name="Genoscope"/>
            <person name="Aury J.-M."/>
            <person name="Jaillon O."/>
            <person name="Duret L."/>
            <person name="Noel B."/>
            <person name="Jubin C."/>
            <person name="Porcel B.M."/>
            <person name="Segurens B."/>
            <person name="Daubin V."/>
            <person name="Anthouard V."/>
            <person name="Aiach N."/>
            <person name="Arnaiz O."/>
            <person name="Billaut A."/>
            <person name="Beisson J."/>
            <person name="Blanc I."/>
            <person name="Bouhouche K."/>
            <person name="Camara F."/>
            <person name="Duharcourt S."/>
            <person name="Guigo R."/>
            <person name="Gogendeau D."/>
            <person name="Katinka M."/>
            <person name="Keller A.-M."/>
            <person name="Kissmehl R."/>
            <person name="Klotz C."/>
            <person name="Koll F."/>
            <person name="Le Moue A."/>
            <person name="Lepere C."/>
            <person name="Malinsky S."/>
            <person name="Nowacki M."/>
            <person name="Nowak J.K."/>
            <person name="Plattner H."/>
            <person name="Poulain J."/>
            <person name="Ruiz F."/>
            <person name="Serrano V."/>
            <person name="Zagulski M."/>
            <person name="Dessen P."/>
            <person name="Betermier M."/>
            <person name="Weissenbach J."/>
            <person name="Scarpelli C."/>
            <person name="Schachter V."/>
            <person name="Sperling L."/>
            <person name="Meyer E."/>
            <person name="Cohen J."/>
            <person name="Wincker P."/>
        </authorList>
    </citation>
    <scope>NUCLEOTIDE SEQUENCE [LARGE SCALE GENOMIC DNA]</scope>
    <source>
        <strain evidence="13 14">Stock d4-2</strain>
    </source>
</reference>
<dbReference type="Pfam" id="PF01363">
    <property type="entry name" value="FYVE"/>
    <property type="match status" value="1"/>
</dbReference>
<keyword evidence="3" id="KW-0479">Metal-binding</keyword>